<evidence type="ECO:0000256" key="1">
    <source>
        <dbReference type="SAM" id="MobiDB-lite"/>
    </source>
</evidence>
<name>K6V9Z6_9MICO</name>
<dbReference type="eggNOG" id="ENOG5030MZY">
    <property type="taxonomic scope" value="Bacteria"/>
</dbReference>
<dbReference type="RefSeq" id="WP_006503795.1">
    <property type="nucleotide sequence ID" value="NZ_BAGZ01000018.1"/>
</dbReference>
<evidence type="ECO:0008006" key="4">
    <source>
        <dbReference type="Google" id="ProtNLM"/>
    </source>
</evidence>
<organism evidence="2 3">
    <name type="scientific">Austwickia chelonae NBRC 105200</name>
    <dbReference type="NCBI Taxonomy" id="1184607"/>
    <lineage>
        <taxon>Bacteria</taxon>
        <taxon>Bacillati</taxon>
        <taxon>Actinomycetota</taxon>
        <taxon>Actinomycetes</taxon>
        <taxon>Micrococcales</taxon>
        <taxon>Dermatophilaceae</taxon>
        <taxon>Austwickia</taxon>
    </lineage>
</organism>
<keyword evidence="3" id="KW-1185">Reference proteome</keyword>
<dbReference type="STRING" id="100225.SAMN05421595_2898"/>
<accession>K6V9Z6</accession>
<dbReference type="AlphaFoldDB" id="K6V9Z6"/>
<dbReference type="EMBL" id="BAGZ01000018">
    <property type="protein sequence ID" value="GAB79038.1"/>
    <property type="molecule type" value="Genomic_DNA"/>
</dbReference>
<feature type="compositionally biased region" description="Basic and acidic residues" evidence="1">
    <location>
        <begin position="77"/>
        <end position="86"/>
    </location>
</feature>
<sequence length="204" mass="21059">MRFSVYAIAAVIISSTAGCSLGSDSDSAKAEASRNAEKQAASAQPTGGPVTRPPDPKAPTEITPVTRPGKTGTRLPAAEKKMNETVDYSDKVTVRVTSVKQSTASGAGPGVLVGAPQQLHDIEIHNGTGKPLDLSAVVVSARYGNPEQLATGAYSEGTKDFTGELAPGSNARATYGFTVPHDQKTRIVVDIDAVHAPAVFRSAT</sequence>
<proteinExistence type="predicted"/>
<evidence type="ECO:0000313" key="3">
    <source>
        <dbReference type="Proteomes" id="UP000008495"/>
    </source>
</evidence>
<gene>
    <name evidence="2" type="ORF">AUCHE_18_00390</name>
</gene>
<reference evidence="2 3" key="1">
    <citation type="submission" date="2012-08" db="EMBL/GenBank/DDBJ databases">
        <title>Whole genome shotgun sequence of Austwickia chelonae NBRC 105200.</title>
        <authorList>
            <person name="Yoshida I."/>
            <person name="Hosoyama A."/>
            <person name="Tsuchikane K."/>
            <person name="Katsumata H."/>
            <person name="Ando Y."/>
            <person name="Ohji S."/>
            <person name="Hamada M."/>
            <person name="Tamura T."/>
            <person name="Yamazoe A."/>
            <person name="Yamazaki S."/>
            <person name="Fujita N."/>
        </authorList>
    </citation>
    <scope>NUCLEOTIDE SEQUENCE [LARGE SCALE GENOMIC DNA]</scope>
    <source>
        <strain evidence="2 3">NBRC 105200</strain>
    </source>
</reference>
<comment type="caution">
    <text evidence="2">The sequence shown here is derived from an EMBL/GenBank/DDBJ whole genome shotgun (WGS) entry which is preliminary data.</text>
</comment>
<feature type="compositionally biased region" description="Basic and acidic residues" evidence="1">
    <location>
        <begin position="26"/>
        <end position="37"/>
    </location>
</feature>
<dbReference type="Proteomes" id="UP000008495">
    <property type="component" value="Unassembled WGS sequence"/>
</dbReference>
<evidence type="ECO:0000313" key="2">
    <source>
        <dbReference type="EMBL" id="GAB79038.1"/>
    </source>
</evidence>
<dbReference type="PROSITE" id="PS51257">
    <property type="entry name" value="PROKAR_LIPOPROTEIN"/>
    <property type="match status" value="1"/>
</dbReference>
<feature type="region of interest" description="Disordered" evidence="1">
    <location>
        <begin position="20"/>
        <end position="86"/>
    </location>
</feature>
<protein>
    <recommendedName>
        <fullName evidence="4">DUF4352 domain-containing protein</fullName>
    </recommendedName>
</protein>